<evidence type="ECO:0000313" key="5">
    <source>
        <dbReference type="Proteomes" id="UP001107961"/>
    </source>
</evidence>
<reference evidence="4" key="1">
    <citation type="submission" date="2022-01" db="EMBL/GenBank/DDBJ databases">
        <authorList>
            <person name="Karlyshev A.V."/>
            <person name="Jaspars M."/>
        </authorList>
    </citation>
    <scope>NUCLEOTIDE SEQUENCE</scope>
    <source>
        <strain evidence="4">AGSA3-2</strain>
    </source>
</reference>
<dbReference type="InterPro" id="IPR006860">
    <property type="entry name" value="FecR"/>
</dbReference>
<evidence type="ECO:0000259" key="2">
    <source>
        <dbReference type="Pfam" id="PF04773"/>
    </source>
</evidence>
<feature type="transmembrane region" description="Helical" evidence="1">
    <location>
        <begin position="87"/>
        <end position="104"/>
    </location>
</feature>
<comment type="caution">
    <text evidence="4">The sequence shown here is derived from an EMBL/GenBank/DDBJ whole genome shotgun (WGS) entry which is preliminary data.</text>
</comment>
<dbReference type="InterPro" id="IPR012373">
    <property type="entry name" value="Ferrdict_sens_TM"/>
</dbReference>
<protein>
    <submittedName>
        <fullName evidence="4">FecR family protein</fullName>
    </submittedName>
</protein>
<keyword evidence="1" id="KW-1133">Transmembrane helix</keyword>
<feature type="domain" description="FecR protein" evidence="2">
    <location>
        <begin position="111"/>
        <end position="202"/>
    </location>
</feature>
<accession>A0A9Q3VZI6</accession>
<dbReference type="EMBL" id="JAJVKT010000004">
    <property type="protein sequence ID" value="MCE7507920.1"/>
    <property type="molecule type" value="Genomic_DNA"/>
</dbReference>
<keyword evidence="5" id="KW-1185">Reference proteome</keyword>
<keyword evidence="1" id="KW-0472">Membrane</keyword>
<evidence type="ECO:0000259" key="3">
    <source>
        <dbReference type="Pfam" id="PF16220"/>
    </source>
</evidence>
<dbReference type="InterPro" id="IPR032623">
    <property type="entry name" value="FecR_N"/>
</dbReference>
<dbReference type="RefSeq" id="WP_063140443.1">
    <property type="nucleotide sequence ID" value="NZ_CBDDTQ010000005.1"/>
</dbReference>
<evidence type="ECO:0000256" key="1">
    <source>
        <dbReference type="SAM" id="Phobius"/>
    </source>
</evidence>
<dbReference type="Proteomes" id="UP001107961">
    <property type="component" value="Unassembled WGS sequence"/>
</dbReference>
<organism evidence="4 5">
    <name type="scientific">Alloalcanivorax xenomutans</name>
    <dbReference type="NCBI Taxonomy" id="1094342"/>
    <lineage>
        <taxon>Bacteria</taxon>
        <taxon>Pseudomonadati</taxon>
        <taxon>Pseudomonadota</taxon>
        <taxon>Gammaproteobacteria</taxon>
        <taxon>Oceanospirillales</taxon>
        <taxon>Alcanivoracaceae</taxon>
        <taxon>Alloalcanivorax</taxon>
    </lineage>
</organism>
<sequence length="323" mass="35633">MTVEDEAPFLREAAEWIATLHSGAVTEEERQACRRWRRADVRHERAYVRAESLWHRLEPVSGRHRPEAGPVLGKVLGPVRRNRRTSLLALAGLLGLGLAWWPLWSLNLTSDYHAAVGEQRQVTLPDGSSLILNSGAAVDVDYDGDERRVILRDGDVYATVAPDPDRPFVVATGLGSARALGTRYAVSLRDRNMAVVVTESSVQVCAATPPPPARHACVDAHAGQRTATDGKSIKSPRGVDVRLATAWLDRRLVADDQPLTTVLEELARYRSGLLRFDDLELAGLRVSGVFPLDDTDQALALLADYLPIQVTNYTRWLTVIGRR</sequence>
<dbReference type="PANTHER" id="PTHR30273">
    <property type="entry name" value="PERIPLASMIC SIGNAL SENSOR AND SIGMA FACTOR ACTIVATOR FECR-RELATED"/>
    <property type="match status" value="1"/>
</dbReference>
<dbReference type="PIRSF" id="PIRSF018266">
    <property type="entry name" value="FecR"/>
    <property type="match status" value="1"/>
</dbReference>
<name>A0A9Q3VZI6_9GAMM</name>
<dbReference type="GO" id="GO:0016989">
    <property type="term" value="F:sigma factor antagonist activity"/>
    <property type="evidence" value="ECO:0007669"/>
    <property type="project" value="TreeGrafter"/>
</dbReference>
<dbReference type="Pfam" id="PF16220">
    <property type="entry name" value="DUF4880"/>
    <property type="match status" value="1"/>
</dbReference>
<keyword evidence="1" id="KW-0812">Transmembrane</keyword>
<proteinExistence type="predicted"/>
<dbReference type="AlphaFoldDB" id="A0A9Q3VZI6"/>
<feature type="domain" description="FecR N-terminal" evidence="3">
    <location>
        <begin position="11"/>
        <end position="53"/>
    </location>
</feature>
<gene>
    <name evidence="4" type="ORF">LZG35_04680</name>
</gene>
<evidence type="ECO:0000313" key="4">
    <source>
        <dbReference type="EMBL" id="MCE7507920.1"/>
    </source>
</evidence>
<dbReference type="Gene3D" id="2.60.120.1440">
    <property type="match status" value="1"/>
</dbReference>
<dbReference type="PANTHER" id="PTHR30273:SF2">
    <property type="entry name" value="PROTEIN FECR"/>
    <property type="match status" value="1"/>
</dbReference>
<dbReference type="Pfam" id="PF04773">
    <property type="entry name" value="FecR"/>
    <property type="match status" value="1"/>
</dbReference>